<feature type="compositionally biased region" description="Acidic residues" evidence="10">
    <location>
        <begin position="1229"/>
        <end position="1284"/>
    </location>
</feature>
<evidence type="ECO:0000313" key="15">
    <source>
        <dbReference type="Proteomes" id="UP000694867"/>
    </source>
</evidence>
<feature type="compositionally biased region" description="Basic and acidic residues" evidence="10">
    <location>
        <begin position="1501"/>
        <end position="1510"/>
    </location>
</feature>
<dbReference type="GO" id="GO:0008270">
    <property type="term" value="F:zinc ion binding"/>
    <property type="evidence" value="ECO:0007669"/>
    <property type="project" value="UniProtKB-KW"/>
</dbReference>
<dbReference type="InterPro" id="IPR019787">
    <property type="entry name" value="Znf_PHD-finger"/>
</dbReference>
<dbReference type="InterPro" id="IPR013083">
    <property type="entry name" value="Znf_RING/FYVE/PHD"/>
</dbReference>
<dbReference type="SMART" id="SM00249">
    <property type="entry name" value="PHD"/>
    <property type="match status" value="2"/>
</dbReference>
<name>A0AAJ7WHW5_9ACAR</name>
<dbReference type="PROSITE" id="PS01359">
    <property type="entry name" value="ZF_PHD_1"/>
    <property type="match status" value="1"/>
</dbReference>
<feature type="region of interest" description="Disordered" evidence="10">
    <location>
        <begin position="1500"/>
        <end position="1525"/>
    </location>
</feature>
<protein>
    <submittedName>
        <fullName evidence="16">Peregrin</fullName>
    </submittedName>
</protein>
<dbReference type="InterPro" id="IPR000313">
    <property type="entry name" value="PWWP_dom"/>
</dbReference>
<proteinExistence type="predicted"/>
<evidence type="ECO:0000259" key="11">
    <source>
        <dbReference type="PROSITE" id="PS50014"/>
    </source>
</evidence>
<feature type="compositionally biased region" description="Low complexity" evidence="10">
    <location>
        <begin position="1032"/>
        <end position="1046"/>
    </location>
</feature>
<evidence type="ECO:0000256" key="3">
    <source>
        <dbReference type="ARBA" id="ARBA00022737"/>
    </source>
</evidence>
<dbReference type="FunFam" id="3.30.40.10:FF:000008">
    <property type="entry name" value="Bromodomain containing 1, isoform CRA_a"/>
    <property type="match status" value="1"/>
</dbReference>
<keyword evidence="2" id="KW-0479">Metal-binding</keyword>
<feature type="compositionally biased region" description="Acidic residues" evidence="10">
    <location>
        <begin position="1108"/>
        <end position="1154"/>
    </location>
</feature>
<feature type="region of interest" description="Disordered" evidence="10">
    <location>
        <begin position="898"/>
        <end position="934"/>
    </location>
</feature>
<feature type="domain" description="Bromo" evidence="11">
    <location>
        <begin position="794"/>
        <end position="864"/>
    </location>
</feature>
<evidence type="ECO:0000256" key="7">
    <source>
        <dbReference type="ARBA" id="ARBA00023242"/>
    </source>
</evidence>
<feature type="compositionally biased region" description="Acidic residues" evidence="10">
    <location>
        <begin position="1346"/>
        <end position="1372"/>
    </location>
</feature>
<feature type="compositionally biased region" description="Acidic residues" evidence="10">
    <location>
        <begin position="1171"/>
        <end position="1186"/>
    </location>
</feature>
<evidence type="ECO:0000256" key="1">
    <source>
        <dbReference type="ARBA" id="ARBA00004123"/>
    </source>
</evidence>
<evidence type="ECO:0000256" key="10">
    <source>
        <dbReference type="SAM" id="MobiDB-lite"/>
    </source>
</evidence>
<feature type="compositionally biased region" description="Polar residues" evidence="10">
    <location>
        <begin position="1424"/>
        <end position="1433"/>
    </location>
</feature>
<dbReference type="Pfam" id="PF00439">
    <property type="entry name" value="Bromodomain"/>
    <property type="match status" value="1"/>
</dbReference>
<feature type="region of interest" description="Disordered" evidence="10">
    <location>
        <begin position="303"/>
        <end position="358"/>
    </location>
</feature>
<feature type="compositionally biased region" description="Basic and acidic residues" evidence="10">
    <location>
        <begin position="1012"/>
        <end position="1028"/>
    </location>
</feature>
<dbReference type="PANTHER" id="PTHR13793">
    <property type="entry name" value="PHD FINGER PROTEINS"/>
    <property type="match status" value="1"/>
</dbReference>
<dbReference type="Pfam" id="PF00855">
    <property type="entry name" value="PWWP"/>
    <property type="match status" value="1"/>
</dbReference>
<evidence type="ECO:0000256" key="9">
    <source>
        <dbReference type="PROSITE-ProRule" id="PRU00146"/>
    </source>
</evidence>
<feature type="region of interest" description="Disordered" evidence="10">
    <location>
        <begin position="1565"/>
        <end position="1585"/>
    </location>
</feature>
<dbReference type="InterPro" id="IPR019542">
    <property type="entry name" value="Enhancer_polycomb-like_N"/>
</dbReference>
<reference evidence="16" key="1">
    <citation type="submission" date="2025-08" db="UniProtKB">
        <authorList>
            <consortium name="RefSeq"/>
        </authorList>
    </citation>
    <scope>IDENTIFICATION</scope>
</reference>
<feature type="region of interest" description="Disordered" evidence="10">
    <location>
        <begin position="59"/>
        <end position="265"/>
    </location>
</feature>
<dbReference type="RefSeq" id="XP_028967724.1">
    <property type="nucleotide sequence ID" value="XM_029111891.1"/>
</dbReference>
<dbReference type="Pfam" id="PF13831">
    <property type="entry name" value="PHD_2"/>
    <property type="match status" value="1"/>
</dbReference>
<dbReference type="Proteomes" id="UP000694867">
    <property type="component" value="Unplaced"/>
</dbReference>
<feature type="compositionally biased region" description="Basic and acidic residues" evidence="10">
    <location>
        <begin position="1568"/>
        <end position="1585"/>
    </location>
</feature>
<feature type="compositionally biased region" description="Polar residues" evidence="10">
    <location>
        <begin position="160"/>
        <end position="171"/>
    </location>
</feature>
<feature type="compositionally biased region" description="Polar residues" evidence="10">
    <location>
        <begin position="1218"/>
        <end position="1228"/>
    </location>
</feature>
<dbReference type="SUPFAM" id="SSF47370">
    <property type="entry name" value="Bromodomain"/>
    <property type="match status" value="1"/>
</dbReference>
<feature type="compositionally biased region" description="Acidic residues" evidence="10">
    <location>
        <begin position="1048"/>
        <end position="1061"/>
    </location>
</feature>
<comment type="subcellular location">
    <subcellularLocation>
        <location evidence="1">Nucleus</location>
    </subcellularLocation>
</comment>
<feature type="compositionally biased region" description="Polar residues" evidence="10">
    <location>
        <begin position="1155"/>
        <end position="1170"/>
    </location>
</feature>
<dbReference type="Gene3D" id="1.20.920.10">
    <property type="entry name" value="Bromodomain-like"/>
    <property type="match status" value="1"/>
</dbReference>
<dbReference type="PROSITE" id="PS51805">
    <property type="entry name" value="EPHD"/>
    <property type="match status" value="1"/>
</dbReference>
<evidence type="ECO:0000256" key="8">
    <source>
        <dbReference type="PROSITE-ProRule" id="PRU00035"/>
    </source>
</evidence>
<evidence type="ECO:0000256" key="5">
    <source>
        <dbReference type="ARBA" id="ARBA00022833"/>
    </source>
</evidence>
<sequence>MSSNPAQLKLICDSLRKQNPPYNCPIGQCDREYRTFSGIQFHIFNSRHANVAVAAAGEKLQSPRKNRNITNRNRNQSPQPADKIQELQSFQEEAVQRFRSPQHKSQSDPRKSAPPEEGPRVRPRFRTSQHQQKVQRNSEPQNRLRSPQQSLRPALKGDAQQPTQDVKQNSRNPPPAELLDEGQQMSPPQQLNNSKHKLHAMPQPNEASTVVGDSSVLQSQTAAKASHSKMRLLEPAKGQGSGQSMNQLGRTASPMSAGKNCGQQQPREGLTYAEAQKVVEIEVEGGLYRLNIEEPLNIVLSSERNVSTPEGARQPDKPKSPQKSGKGKRSRPSKTQDELSSSFPNFQAAKGKAKDQTDAQLRLPEAIVEKTDDYECADAPERPSSYYRFIEKSAEELDEMVEYDMDEEDCAWLEIMNKKRKKQGIPHDVSGDTFEFLMDRLEKESYFQAQNTPSASVGSAIDDDAVCCICQDGECHNANAILFCDMCNLAVHQECYGVPYIPEGQWLCRRCLQSPSKAVDCVLCPNRGGAFKQTSDSKWGHVVCALWVPEVYFANTVFLEPIDNICNIPAARWKLTCYICKKRGQGACIQCHKANCYTAFHVTCAQQAGLYMKLEECRNGEQTGVRKTAFCDTHAPVSYKKADKMRSARKILQEKAKALPVVSIPTIPAERISHISSLIDIPKKADFVKRLMGYWTLKRQSRNGVSLLRRLQMSHLSRNNKNDIDMDSATSALRDQLKYWQRLRQDLERARLLCELIRKREKLKREYVKIRERVFLTEISPLVKVLNELINLLQEKDPRRIFAEPVDCSEVPDYPTLIKQPMDFSTMRTKANSLEYASFHEFEKDFQLIVSNCMTYNAKDTIFYKAAIKLRDQGGAIIRSHRENLTVNYDYSNGRLKPLPKSAQIKPGAQEIKAEPASRRNPNSSASRLSAMSASAASEQASEKLLSPECAKMPVEALLKSDGYVSLDVDDQLSLLSSRQRALGQNEASPTKTKLQRMLRAEITKLRKKKAAAKDERPSSKQIKKEPEEGLASGAASVAAVSAAVANVDDEESDTESDSTVETDSSPTGTGNCRTVAGSSPAATTSNASSSNQDPQRESFKVYRDKGSDDEEEDEGNDGEDPNSEDGEEEEDEEEDEVEGELASDEEQGEENNDDASTAESSSTNTGSADEQSETGEVDEYDDEQEGAARVDEQQETSVDVPQQRRRGQRSDVKTASKDVSLNEGTASESEDDDDDDEELDDDDEEEGEDEDGEVDDDEQGEDQDEEEDDGENEEGEGDEEEAGNEQNATIKKDGHSEDDNIESNDSYENEADGVDEDDDGEKDGEEGDDDDEDEEDGQMAYDSSSCEDEDDCVDGADEGDDVDGVEEENAIGDEKASHEKTAPIARGKASKRKRMSSPSVGRKSKRVRSSSSSHVSGPRTRRAGTNNESKSAPRTKKSKTNDLKPQAKRGRASSGSSSIAEELDEQKLYNIPLEPLDLVWAKCRGYPWYPALIIDPDAPTGEKKEDQDQKSALAGVSIPTPPPQVLRLRPKERDPRHQMFLVLFFDAKRTWQWLPRSKLVPLGPDADTDKRKLQESRKPAERKAVKKAFEDAIAHRCRVAQANGESPIS</sequence>
<keyword evidence="3" id="KW-0677">Repeat</keyword>
<dbReference type="InterPro" id="IPR001965">
    <property type="entry name" value="Znf_PHD"/>
</dbReference>
<dbReference type="GO" id="GO:0005634">
    <property type="term" value="C:nucleus"/>
    <property type="evidence" value="ECO:0007669"/>
    <property type="project" value="UniProtKB-SubCell"/>
</dbReference>
<dbReference type="FunFam" id="3.30.40.10:FF:000007">
    <property type="entry name" value="Bromodomain containing 1, isoform CRA_b"/>
    <property type="match status" value="1"/>
</dbReference>
<dbReference type="InterPro" id="IPR019786">
    <property type="entry name" value="Zinc_finger_PHD-type_CS"/>
</dbReference>
<dbReference type="CDD" id="cd15572">
    <property type="entry name" value="PHD_BRPF"/>
    <property type="match status" value="1"/>
</dbReference>
<dbReference type="PANTHER" id="PTHR13793:SF107">
    <property type="entry name" value="BROMODOMAIN-CONTAINING PROTEIN HOMOLOG"/>
    <property type="match status" value="1"/>
</dbReference>
<dbReference type="InterPro" id="IPR011011">
    <property type="entry name" value="Znf_FYVE_PHD"/>
</dbReference>
<feature type="compositionally biased region" description="Basic and acidic residues" evidence="10">
    <location>
        <begin position="1095"/>
        <end position="1107"/>
    </location>
</feature>
<dbReference type="Gene3D" id="3.30.40.10">
    <property type="entry name" value="Zinc/RING finger domain, C3HC4 (zinc finger)"/>
    <property type="match status" value="2"/>
</dbReference>
<dbReference type="FunFam" id="2.30.30.140:FF:000008">
    <property type="entry name" value="Bromodomain containing 1, isoform CRA_b"/>
    <property type="match status" value="1"/>
</dbReference>
<evidence type="ECO:0000259" key="12">
    <source>
        <dbReference type="PROSITE" id="PS50016"/>
    </source>
</evidence>
<dbReference type="CDD" id="cd05839">
    <property type="entry name" value="PWWP_BRPF"/>
    <property type="match status" value="1"/>
</dbReference>
<feature type="compositionally biased region" description="Low complexity" evidence="10">
    <location>
        <begin position="1410"/>
        <end position="1419"/>
    </location>
</feature>
<feature type="compositionally biased region" description="Basic and acidic residues" evidence="10">
    <location>
        <begin position="1373"/>
        <end position="1382"/>
    </location>
</feature>
<dbReference type="PRINTS" id="PR00503">
    <property type="entry name" value="BROMODOMAIN"/>
</dbReference>
<dbReference type="KEGG" id="goe:100900988"/>
<feature type="domain" description="PHD-type" evidence="12">
    <location>
        <begin position="464"/>
        <end position="514"/>
    </location>
</feature>
<evidence type="ECO:0000256" key="6">
    <source>
        <dbReference type="ARBA" id="ARBA00023117"/>
    </source>
</evidence>
<dbReference type="PROSITE" id="PS50016">
    <property type="entry name" value="ZF_PHD_2"/>
    <property type="match status" value="1"/>
</dbReference>
<dbReference type="InterPro" id="IPR036427">
    <property type="entry name" value="Bromodomain-like_sf"/>
</dbReference>
<keyword evidence="4 9" id="KW-0863">Zinc-finger</keyword>
<feature type="region of interest" description="Disordered" evidence="10">
    <location>
        <begin position="1005"/>
        <end position="1465"/>
    </location>
</feature>
<keyword evidence="6 8" id="KW-0103">Bromodomain</keyword>
<feature type="compositionally biased region" description="Polar residues" evidence="10">
    <location>
        <begin position="205"/>
        <end position="223"/>
    </location>
</feature>
<dbReference type="Pfam" id="PF13832">
    <property type="entry name" value="zf-HC5HC2H_2"/>
    <property type="match status" value="1"/>
</dbReference>
<evidence type="ECO:0000313" key="16">
    <source>
        <dbReference type="RefSeq" id="XP_028967724.1"/>
    </source>
</evidence>
<dbReference type="SMART" id="SM00297">
    <property type="entry name" value="BROMO"/>
    <property type="match status" value="1"/>
</dbReference>
<dbReference type="GeneID" id="100900988"/>
<dbReference type="InterPro" id="IPR050701">
    <property type="entry name" value="Histone_Mod_Regulator"/>
</dbReference>
<dbReference type="CDD" id="cd15670">
    <property type="entry name" value="ePHD_BRPF"/>
    <property type="match status" value="1"/>
</dbReference>
<evidence type="ECO:0000256" key="4">
    <source>
        <dbReference type="ARBA" id="ARBA00022771"/>
    </source>
</evidence>
<feature type="compositionally biased region" description="Polar residues" evidence="10">
    <location>
        <begin position="242"/>
        <end position="254"/>
    </location>
</feature>
<gene>
    <name evidence="16" type="primary">LOC100900988</name>
</gene>
<dbReference type="GO" id="GO:0006357">
    <property type="term" value="P:regulation of transcription by RNA polymerase II"/>
    <property type="evidence" value="ECO:0007669"/>
    <property type="project" value="TreeGrafter"/>
</dbReference>
<dbReference type="InterPro" id="IPR013087">
    <property type="entry name" value="Znf_C2H2_type"/>
</dbReference>
<feature type="compositionally biased region" description="Low complexity" evidence="10">
    <location>
        <begin position="919"/>
        <end position="934"/>
    </location>
</feature>
<feature type="domain" description="PWWP" evidence="13">
    <location>
        <begin position="1476"/>
        <end position="1566"/>
    </location>
</feature>
<dbReference type="PROSITE" id="PS00028">
    <property type="entry name" value="ZINC_FINGER_C2H2_1"/>
    <property type="match status" value="1"/>
</dbReference>
<keyword evidence="7" id="KW-0539">Nucleus</keyword>
<keyword evidence="5" id="KW-0862">Zinc</keyword>
<evidence type="ECO:0000259" key="13">
    <source>
        <dbReference type="PROSITE" id="PS50812"/>
    </source>
</evidence>
<dbReference type="SMART" id="SM00293">
    <property type="entry name" value="PWWP"/>
    <property type="match status" value="1"/>
</dbReference>
<evidence type="ECO:0000259" key="14">
    <source>
        <dbReference type="PROSITE" id="PS51805"/>
    </source>
</evidence>
<dbReference type="Pfam" id="PF10513">
    <property type="entry name" value="EPL1"/>
    <property type="match status" value="1"/>
</dbReference>
<evidence type="ECO:0000256" key="2">
    <source>
        <dbReference type="ARBA" id="ARBA00022723"/>
    </source>
</evidence>
<feature type="compositionally biased region" description="Polar residues" evidence="10">
    <location>
        <begin position="183"/>
        <end position="193"/>
    </location>
</feature>
<organism evidence="15 16">
    <name type="scientific">Galendromus occidentalis</name>
    <name type="common">western predatory mite</name>
    <dbReference type="NCBI Taxonomy" id="34638"/>
    <lineage>
        <taxon>Eukaryota</taxon>
        <taxon>Metazoa</taxon>
        <taxon>Ecdysozoa</taxon>
        <taxon>Arthropoda</taxon>
        <taxon>Chelicerata</taxon>
        <taxon>Arachnida</taxon>
        <taxon>Acari</taxon>
        <taxon>Parasitiformes</taxon>
        <taxon>Mesostigmata</taxon>
        <taxon>Gamasina</taxon>
        <taxon>Phytoseioidea</taxon>
        <taxon>Phytoseiidae</taxon>
        <taxon>Typhlodrominae</taxon>
        <taxon>Galendromus</taxon>
    </lineage>
</organism>
<feature type="compositionally biased region" description="Basic and acidic residues" evidence="10">
    <location>
        <begin position="105"/>
        <end position="120"/>
    </location>
</feature>
<feature type="compositionally biased region" description="Acidic residues" evidence="10">
    <location>
        <begin position="1300"/>
        <end position="1338"/>
    </location>
</feature>
<keyword evidence="15" id="KW-1185">Reference proteome</keyword>
<feature type="compositionally biased region" description="Polar residues" evidence="10">
    <location>
        <begin position="128"/>
        <end position="151"/>
    </location>
</feature>
<dbReference type="SUPFAM" id="SSF63748">
    <property type="entry name" value="Tudor/PWWP/MBT"/>
    <property type="match status" value="1"/>
</dbReference>
<dbReference type="PROSITE" id="PS50812">
    <property type="entry name" value="PWWP"/>
    <property type="match status" value="1"/>
</dbReference>
<dbReference type="SUPFAM" id="SSF57903">
    <property type="entry name" value="FYVE/PHD zinc finger"/>
    <property type="match status" value="1"/>
</dbReference>
<dbReference type="CTD" id="35648"/>
<feature type="domain" description="PHD-type" evidence="14">
    <location>
        <begin position="518"/>
        <end position="635"/>
    </location>
</feature>
<dbReference type="Gene3D" id="2.30.30.140">
    <property type="match status" value="1"/>
</dbReference>
<dbReference type="InterPro" id="IPR034732">
    <property type="entry name" value="EPHD"/>
</dbReference>
<accession>A0AAJ7WHW5</accession>
<dbReference type="PROSITE" id="PS50014">
    <property type="entry name" value="BROMODOMAIN_2"/>
    <property type="match status" value="1"/>
</dbReference>
<feature type="compositionally biased region" description="Low complexity" evidence="10">
    <location>
        <begin position="1079"/>
        <end position="1092"/>
    </location>
</feature>
<dbReference type="InterPro" id="IPR001487">
    <property type="entry name" value="Bromodomain"/>
</dbReference>